<keyword evidence="12" id="KW-0969">Cilium</keyword>
<dbReference type="EMBL" id="LDYG01000050">
    <property type="protein sequence ID" value="KUP04467.1"/>
    <property type="molecule type" value="Genomic_DNA"/>
</dbReference>
<dbReference type="InterPro" id="IPR010930">
    <property type="entry name" value="Flg_bb/hook_C_dom"/>
</dbReference>
<dbReference type="InterPro" id="IPR002371">
    <property type="entry name" value="FlgK"/>
</dbReference>
<dbReference type="NCBIfam" id="TIGR02492">
    <property type="entry name" value="flgK_ends"/>
    <property type="match status" value="1"/>
</dbReference>
<evidence type="ECO:0000256" key="2">
    <source>
        <dbReference type="ARBA" id="ARBA00004613"/>
    </source>
</evidence>
<dbReference type="InterPro" id="IPR001444">
    <property type="entry name" value="Flag_bb_rod_N"/>
</dbReference>
<dbReference type="GO" id="GO:0044780">
    <property type="term" value="P:bacterial-type flagellum assembly"/>
    <property type="evidence" value="ECO:0007669"/>
    <property type="project" value="InterPro"/>
</dbReference>
<dbReference type="Proteomes" id="UP000074108">
    <property type="component" value="Unassembled WGS sequence"/>
</dbReference>
<dbReference type="STRING" id="1150625.Q75_15300"/>
<keyword evidence="8" id="KW-0175">Coiled coil</keyword>
<comment type="subcellular location">
    <subcellularLocation>
        <location evidence="1 7">Bacterial flagellum</location>
    </subcellularLocation>
    <subcellularLocation>
        <location evidence="2 7">Secreted</location>
    </subcellularLocation>
</comment>
<dbReference type="Pfam" id="PF22638">
    <property type="entry name" value="FlgK_D1"/>
    <property type="match status" value="1"/>
</dbReference>
<proteinExistence type="inferred from homology"/>
<evidence type="ECO:0000259" key="9">
    <source>
        <dbReference type="Pfam" id="PF00460"/>
    </source>
</evidence>
<dbReference type="OrthoDB" id="9802553at2"/>
<evidence type="ECO:0000259" key="10">
    <source>
        <dbReference type="Pfam" id="PF06429"/>
    </source>
</evidence>
<dbReference type="PRINTS" id="PR01005">
    <property type="entry name" value="FLGHOOKAP1"/>
</dbReference>
<keyword evidence="13" id="KW-1185">Reference proteome</keyword>
<reference evidence="12 13" key="1">
    <citation type="journal article" date="2016" name="Front. Microbiol.">
        <title>Microevolution Analysis of Bacillus coahuilensis Unveils Differences in Phosphorus Acquisition Strategies and Their Regulation.</title>
        <authorList>
            <person name="Gomez-Lunar Z."/>
            <person name="Hernandez-Gonzalez I."/>
            <person name="Rodriguez-Torres M.D."/>
            <person name="Souza V."/>
            <person name="Olmedo-Alvarez G."/>
        </authorList>
    </citation>
    <scope>NUCLEOTIDE SEQUENCE [LARGE SCALE GENOMIC DNA]</scope>
    <source>
        <strain evidence="13">p1.1.43</strain>
    </source>
</reference>
<dbReference type="Pfam" id="PF06429">
    <property type="entry name" value="Flg_bbr_C"/>
    <property type="match status" value="1"/>
</dbReference>
<evidence type="ECO:0000256" key="6">
    <source>
        <dbReference type="ARBA" id="ARBA00023143"/>
    </source>
</evidence>
<keyword evidence="12" id="KW-0282">Flagellum</keyword>
<sequence length="511" mass="55304">MSTFAGLETAKRAMNTSQSALYTTSHNIANANTPGYSRQKVNMSTTTPFPTAGFNAPKIPGQIGTGVEADAIIRIRDSFLDDQYRGETNKLGYYQSQATALEKMEEIMNEPSDSGLAATMDMFWKSLQDLAADPTNDGAKSVVRQRGIAVAETFNYLSTSIKNVQKDLQNEISVTEKQVNSLLNQINNLNQQISDVEPHGYVPNDLYDRRDNLLDELSGLVDISVSYQQNGGQPHPSAVGTAVVYLSNGENSTRSAMLVGKNTVNEIKVNFNTNDLVSGVTVGNQTISMDEFKSNGKLRGLVESYGFETSSNPVNGTYANMLAELDYMAFTFANEFNAVHATGASSAMINGGPAPAPNFFASENGGAISNQKDFASKIGISTEIYQNLDNIATASLSDLSAGNAENVTKLANVITTVQAFGPYNTTFKNYYESIIGDMAVQAQEANRLTSNSTTLKDAVENRRMSTSQVSLDEEMTNMVQFQHAYNAAARMISLTDELLDTIINGMGRAGR</sequence>
<organism evidence="12 13">
    <name type="scientific">Bacillus coahuilensis p1.1.43</name>
    <dbReference type="NCBI Taxonomy" id="1150625"/>
    <lineage>
        <taxon>Bacteria</taxon>
        <taxon>Bacillati</taxon>
        <taxon>Bacillota</taxon>
        <taxon>Bacilli</taxon>
        <taxon>Bacillales</taxon>
        <taxon>Bacillaceae</taxon>
        <taxon>Bacillus</taxon>
    </lineage>
</organism>
<evidence type="ECO:0000313" key="13">
    <source>
        <dbReference type="Proteomes" id="UP000074108"/>
    </source>
</evidence>
<feature type="coiled-coil region" evidence="8">
    <location>
        <begin position="165"/>
        <end position="192"/>
    </location>
</feature>
<dbReference type="GO" id="GO:0005198">
    <property type="term" value="F:structural molecule activity"/>
    <property type="evidence" value="ECO:0007669"/>
    <property type="project" value="UniProtKB-UniRule"/>
</dbReference>
<evidence type="ECO:0000256" key="1">
    <source>
        <dbReference type="ARBA" id="ARBA00004365"/>
    </source>
</evidence>
<dbReference type="GO" id="GO:0009424">
    <property type="term" value="C:bacterial-type flagellum hook"/>
    <property type="evidence" value="ECO:0007669"/>
    <property type="project" value="UniProtKB-UniRule"/>
</dbReference>
<feature type="domain" description="Flagellar basal body rod protein N-terminal" evidence="9">
    <location>
        <begin position="7"/>
        <end position="36"/>
    </location>
</feature>
<gene>
    <name evidence="7 12" type="primary">flgK</name>
    <name evidence="12" type="ORF">Q75_15300</name>
</gene>
<evidence type="ECO:0000256" key="3">
    <source>
        <dbReference type="ARBA" id="ARBA00009677"/>
    </source>
</evidence>
<evidence type="ECO:0000313" key="12">
    <source>
        <dbReference type="EMBL" id="KUP04467.1"/>
    </source>
</evidence>
<comment type="similarity">
    <text evidence="3 7">Belongs to the flagella basal body rod proteins family.</text>
</comment>
<evidence type="ECO:0000256" key="7">
    <source>
        <dbReference type="RuleBase" id="RU362065"/>
    </source>
</evidence>
<dbReference type="PANTHER" id="PTHR30033">
    <property type="entry name" value="FLAGELLAR HOOK-ASSOCIATED PROTEIN 1"/>
    <property type="match status" value="1"/>
</dbReference>
<dbReference type="GO" id="GO:0005576">
    <property type="term" value="C:extracellular region"/>
    <property type="evidence" value="ECO:0007669"/>
    <property type="project" value="UniProtKB-SubCell"/>
</dbReference>
<protein>
    <recommendedName>
        <fullName evidence="4 7">Flagellar hook-associated protein 1</fullName>
        <shortName evidence="7">HAP1</shortName>
    </recommendedName>
</protein>
<dbReference type="InterPro" id="IPR053927">
    <property type="entry name" value="FlgK_helical"/>
</dbReference>
<dbReference type="SUPFAM" id="SSF64518">
    <property type="entry name" value="Phase 1 flagellin"/>
    <property type="match status" value="1"/>
</dbReference>
<dbReference type="Pfam" id="PF00460">
    <property type="entry name" value="Flg_bb_rod"/>
    <property type="match status" value="1"/>
</dbReference>
<evidence type="ECO:0000256" key="4">
    <source>
        <dbReference type="ARBA" id="ARBA00016244"/>
    </source>
</evidence>
<evidence type="ECO:0000256" key="5">
    <source>
        <dbReference type="ARBA" id="ARBA00022525"/>
    </source>
</evidence>
<feature type="domain" description="Flagellar basal-body/hook protein C-terminal" evidence="10">
    <location>
        <begin position="464"/>
        <end position="504"/>
    </location>
</feature>
<dbReference type="RefSeq" id="WP_059351855.1">
    <property type="nucleotide sequence ID" value="NZ_LDYG01000050.1"/>
</dbReference>
<keyword evidence="5 7" id="KW-0964">Secreted</keyword>
<feature type="domain" description="Flagellar hook-associated protein FlgK helical" evidence="11">
    <location>
        <begin position="101"/>
        <end position="345"/>
    </location>
</feature>
<keyword evidence="6 7" id="KW-0975">Bacterial flagellum</keyword>
<accession>A0A147K4U3</accession>
<dbReference type="AlphaFoldDB" id="A0A147K4U3"/>
<evidence type="ECO:0000256" key="8">
    <source>
        <dbReference type="SAM" id="Coils"/>
    </source>
</evidence>
<dbReference type="PANTHER" id="PTHR30033:SF1">
    <property type="entry name" value="FLAGELLAR HOOK-ASSOCIATED PROTEIN 1"/>
    <property type="match status" value="1"/>
</dbReference>
<keyword evidence="12" id="KW-0966">Cell projection</keyword>
<dbReference type="PATRIC" id="fig|1150625.3.peg.3191"/>
<name>A0A147K4U3_9BACI</name>
<comment type="caution">
    <text evidence="12">The sequence shown here is derived from an EMBL/GenBank/DDBJ whole genome shotgun (WGS) entry which is preliminary data.</text>
</comment>
<evidence type="ECO:0000259" key="11">
    <source>
        <dbReference type="Pfam" id="PF22638"/>
    </source>
</evidence>